<keyword evidence="3" id="KW-0411">Iron-sulfur</keyword>
<dbReference type="Proteomes" id="UP000184245">
    <property type="component" value="Unassembled WGS sequence"/>
</dbReference>
<keyword evidence="2" id="KW-0408">Iron</keyword>
<evidence type="ECO:0000256" key="1">
    <source>
        <dbReference type="ARBA" id="ARBA00022723"/>
    </source>
</evidence>
<organism evidence="5 6">
    <name type="scientific">Lactonifactor longoviformis DSM 17459</name>
    <dbReference type="NCBI Taxonomy" id="1122155"/>
    <lineage>
        <taxon>Bacteria</taxon>
        <taxon>Bacillati</taxon>
        <taxon>Bacillota</taxon>
        <taxon>Clostridia</taxon>
        <taxon>Eubacteriales</taxon>
        <taxon>Clostridiaceae</taxon>
        <taxon>Lactonifactor</taxon>
    </lineage>
</organism>
<dbReference type="PANTHER" id="PTHR43122">
    <property type="entry name" value="FERREDOXIN SUBUNIT OF PYRUVATE:FLAVODOXIN OXIDOREDUCTASE-RELATED"/>
    <property type="match status" value="1"/>
</dbReference>
<dbReference type="RefSeq" id="WP_242946788.1">
    <property type="nucleotide sequence ID" value="NZ_FQVI01000023.1"/>
</dbReference>
<dbReference type="InterPro" id="IPR017900">
    <property type="entry name" value="4Fe4S_Fe_S_CS"/>
</dbReference>
<evidence type="ECO:0000259" key="4">
    <source>
        <dbReference type="PROSITE" id="PS51379"/>
    </source>
</evidence>
<dbReference type="GO" id="GO:0046872">
    <property type="term" value="F:metal ion binding"/>
    <property type="evidence" value="ECO:0007669"/>
    <property type="project" value="UniProtKB-KW"/>
</dbReference>
<dbReference type="STRING" id="1122155.SAMN02745158_03425"/>
<evidence type="ECO:0000313" key="6">
    <source>
        <dbReference type="Proteomes" id="UP000184245"/>
    </source>
</evidence>
<gene>
    <name evidence="5" type="ORF">SAMN02745158_03425</name>
</gene>
<dbReference type="EMBL" id="FQVI01000023">
    <property type="protein sequence ID" value="SHF36022.1"/>
    <property type="molecule type" value="Genomic_DNA"/>
</dbReference>
<dbReference type="PANTHER" id="PTHR43122:SF1">
    <property type="entry name" value="IRON-SULFUR-BINDING PROTEIN"/>
    <property type="match status" value="1"/>
</dbReference>
<keyword evidence="1" id="KW-0479">Metal-binding</keyword>
<dbReference type="SUPFAM" id="SSF54862">
    <property type="entry name" value="4Fe-4S ferredoxins"/>
    <property type="match status" value="1"/>
</dbReference>
<name>A0A1M5B1F4_9CLOT</name>
<dbReference type="Pfam" id="PF12838">
    <property type="entry name" value="Fer4_7"/>
    <property type="match status" value="1"/>
</dbReference>
<accession>A0A1M5B1F4</accession>
<feature type="domain" description="4Fe-4S ferredoxin-type" evidence="4">
    <location>
        <begin position="39"/>
        <end position="68"/>
    </location>
</feature>
<dbReference type="InterPro" id="IPR017896">
    <property type="entry name" value="4Fe4S_Fe-S-bd"/>
</dbReference>
<keyword evidence="6" id="KW-1185">Reference proteome</keyword>
<evidence type="ECO:0000256" key="2">
    <source>
        <dbReference type="ARBA" id="ARBA00023004"/>
    </source>
</evidence>
<reference evidence="5 6" key="1">
    <citation type="submission" date="2016-11" db="EMBL/GenBank/DDBJ databases">
        <authorList>
            <person name="Jaros S."/>
            <person name="Januszkiewicz K."/>
            <person name="Wedrychowicz H."/>
        </authorList>
    </citation>
    <scope>NUCLEOTIDE SEQUENCE [LARGE SCALE GENOMIC DNA]</scope>
    <source>
        <strain evidence="5 6">DSM 17459</strain>
    </source>
</reference>
<evidence type="ECO:0000256" key="3">
    <source>
        <dbReference type="ARBA" id="ARBA00023014"/>
    </source>
</evidence>
<dbReference type="PROSITE" id="PS51379">
    <property type="entry name" value="4FE4S_FER_2"/>
    <property type="match status" value="2"/>
</dbReference>
<evidence type="ECO:0000313" key="5">
    <source>
        <dbReference type="EMBL" id="SHF36022.1"/>
    </source>
</evidence>
<dbReference type="AlphaFoldDB" id="A0A1M5B1F4"/>
<sequence>MSKKAIMNGEWCKSCQYCVKACPQSAISRGSALNKAGYEVVVLDSEACVGCGICYTVCPDYVYTIAEE</sequence>
<protein>
    <submittedName>
        <fullName evidence="5">2-oxoglutarate ferredoxin oxidoreductase subunit delta</fullName>
    </submittedName>
</protein>
<dbReference type="GO" id="GO:0051536">
    <property type="term" value="F:iron-sulfur cluster binding"/>
    <property type="evidence" value="ECO:0007669"/>
    <property type="project" value="UniProtKB-KW"/>
</dbReference>
<feature type="domain" description="4Fe-4S ferredoxin-type" evidence="4">
    <location>
        <begin position="3"/>
        <end position="32"/>
    </location>
</feature>
<dbReference type="Gene3D" id="3.30.70.20">
    <property type="match status" value="1"/>
</dbReference>
<dbReference type="PROSITE" id="PS00198">
    <property type="entry name" value="4FE4S_FER_1"/>
    <property type="match status" value="1"/>
</dbReference>
<proteinExistence type="predicted"/>